<evidence type="ECO:0000256" key="1">
    <source>
        <dbReference type="SAM" id="Coils"/>
    </source>
</evidence>
<reference evidence="3" key="1">
    <citation type="submission" date="2020-09" db="EMBL/GenBank/DDBJ databases">
        <title>A novel bacterium of genus Paenibacillus, isolated from South China Sea.</title>
        <authorList>
            <person name="Huang H."/>
            <person name="Mo K."/>
            <person name="Hu Y."/>
        </authorList>
    </citation>
    <scope>NUCLEOTIDE SEQUENCE</scope>
    <source>
        <strain evidence="3">IB182496</strain>
    </source>
</reference>
<organism evidence="3 4">
    <name type="scientific">Paenibacillus sabuli</name>
    <dbReference type="NCBI Taxonomy" id="2772509"/>
    <lineage>
        <taxon>Bacteria</taxon>
        <taxon>Bacillati</taxon>
        <taxon>Bacillota</taxon>
        <taxon>Bacilli</taxon>
        <taxon>Bacillales</taxon>
        <taxon>Paenibacillaceae</taxon>
        <taxon>Paenibacillus</taxon>
    </lineage>
</organism>
<keyword evidence="1" id="KW-0175">Coiled coil</keyword>
<dbReference type="EMBL" id="JACXIZ010000012">
    <property type="protein sequence ID" value="MBD2844819.1"/>
    <property type="molecule type" value="Genomic_DNA"/>
</dbReference>
<keyword evidence="2" id="KW-1133">Transmembrane helix</keyword>
<comment type="caution">
    <text evidence="3">The sequence shown here is derived from an EMBL/GenBank/DDBJ whole genome shotgun (WGS) entry which is preliminary data.</text>
</comment>
<dbReference type="Proteomes" id="UP000621560">
    <property type="component" value="Unassembled WGS sequence"/>
</dbReference>
<gene>
    <name evidence="3" type="ORF">IDH44_06415</name>
</gene>
<evidence type="ECO:0000313" key="3">
    <source>
        <dbReference type="EMBL" id="MBD2844819.1"/>
    </source>
</evidence>
<evidence type="ECO:0000313" key="4">
    <source>
        <dbReference type="Proteomes" id="UP000621560"/>
    </source>
</evidence>
<accession>A0A927BSN3</accession>
<keyword evidence="2" id="KW-0812">Transmembrane</keyword>
<feature type="transmembrane region" description="Helical" evidence="2">
    <location>
        <begin position="54"/>
        <end position="76"/>
    </location>
</feature>
<dbReference type="AlphaFoldDB" id="A0A927BSN3"/>
<keyword evidence="4" id="KW-1185">Reference proteome</keyword>
<keyword evidence="2" id="KW-0472">Membrane</keyword>
<name>A0A927BSN3_9BACL</name>
<sequence length="311" mass="35294">MKRRSLIRALGPMLIWAAAIALIFYLAMMALILAGPIADGRHILNRGGRSTVHLITATVFVLSAIVLWSTALYRFLRTPARLCLTSAQLRYSRGKREITVNFAELTGVVQRFKIPRYNSLVWLHDYRLHTPEGVVRLDLTYLRDAHLLEQRLRRRNERLTAQAIEALRREARQRAGQTGVLAGHAPHTRDGQRLDDLPIPYRRNRRRQLEFDFARGELRLSSRTRIGLGELARIAVDCTATRANGGGRELVFHLTEGRRQIRKTKNYAFDDPEWNALLLGLQLAALQLGIPLDYIVPANRPLASARMSPSG</sequence>
<feature type="coiled-coil region" evidence="1">
    <location>
        <begin position="142"/>
        <end position="169"/>
    </location>
</feature>
<proteinExistence type="predicted"/>
<feature type="transmembrane region" description="Helical" evidence="2">
    <location>
        <begin position="12"/>
        <end position="34"/>
    </location>
</feature>
<dbReference type="RefSeq" id="WP_190915840.1">
    <property type="nucleotide sequence ID" value="NZ_JACXIZ010000012.1"/>
</dbReference>
<protein>
    <submittedName>
        <fullName evidence="3">Uncharacterized protein</fullName>
    </submittedName>
</protein>
<evidence type="ECO:0000256" key="2">
    <source>
        <dbReference type="SAM" id="Phobius"/>
    </source>
</evidence>